<keyword evidence="1" id="KW-0812">Transmembrane</keyword>
<keyword evidence="3" id="KW-1185">Reference proteome</keyword>
<evidence type="ECO:0000313" key="2">
    <source>
        <dbReference type="EnsemblMetazoa" id="XP_019852905.1"/>
    </source>
</evidence>
<protein>
    <submittedName>
        <fullName evidence="2">Uncharacterized protein</fullName>
    </submittedName>
</protein>
<dbReference type="KEGG" id="aqu:109582583"/>
<reference evidence="2" key="2">
    <citation type="submission" date="2024-06" db="UniProtKB">
        <authorList>
            <consortium name="EnsemblMetazoa"/>
        </authorList>
    </citation>
    <scope>IDENTIFICATION</scope>
</reference>
<dbReference type="GeneID" id="109582583"/>
<keyword evidence="1" id="KW-0472">Membrane</keyword>
<evidence type="ECO:0000313" key="3">
    <source>
        <dbReference type="Proteomes" id="UP000007879"/>
    </source>
</evidence>
<proteinExistence type="predicted"/>
<evidence type="ECO:0000256" key="1">
    <source>
        <dbReference type="SAM" id="Phobius"/>
    </source>
</evidence>
<sequence length="127" mass="13768">MYLVNALKNPSDNILVYGRTANIAGKILQIILLSVSIVFLLISGISVAVGWAKTCKTIKDATDGLVTCNDDDGSRYLNQEMFGSAICAWVSLSFTAVAIQFAVVKSIMEEKGETHTEEEEPLINSSH</sequence>
<dbReference type="Proteomes" id="UP000007879">
    <property type="component" value="Unassembled WGS sequence"/>
</dbReference>
<feature type="transmembrane region" description="Helical" evidence="1">
    <location>
        <begin position="27"/>
        <end position="52"/>
    </location>
</feature>
<feature type="transmembrane region" description="Helical" evidence="1">
    <location>
        <begin position="81"/>
        <end position="104"/>
    </location>
</feature>
<reference evidence="3" key="1">
    <citation type="journal article" date="2010" name="Nature">
        <title>The Amphimedon queenslandica genome and the evolution of animal complexity.</title>
        <authorList>
            <person name="Srivastava M."/>
            <person name="Simakov O."/>
            <person name="Chapman J."/>
            <person name="Fahey B."/>
            <person name="Gauthier M.E."/>
            <person name="Mitros T."/>
            <person name="Richards G.S."/>
            <person name="Conaco C."/>
            <person name="Dacre M."/>
            <person name="Hellsten U."/>
            <person name="Larroux C."/>
            <person name="Putnam N.H."/>
            <person name="Stanke M."/>
            <person name="Adamska M."/>
            <person name="Darling A."/>
            <person name="Degnan S.M."/>
            <person name="Oakley T.H."/>
            <person name="Plachetzki D.C."/>
            <person name="Zhai Y."/>
            <person name="Adamski M."/>
            <person name="Calcino A."/>
            <person name="Cummins S.F."/>
            <person name="Goodstein D.M."/>
            <person name="Harris C."/>
            <person name="Jackson D.J."/>
            <person name="Leys S.P."/>
            <person name="Shu S."/>
            <person name="Woodcroft B.J."/>
            <person name="Vervoort M."/>
            <person name="Kosik K.S."/>
            <person name="Manning G."/>
            <person name="Degnan B.M."/>
            <person name="Rokhsar D.S."/>
        </authorList>
    </citation>
    <scope>NUCLEOTIDE SEQUENCE [LARGE SCALE GENOMIC DNA]</scope>
</reference>
<dbReference type="RefSeq" id="XP_019852905.1">
    <property type="nucleotide sequence ID" value="XM_019997346.1"/>
</dbReference>
<dbReference type="AlphaFoldDB" id="A0AAN0J7B0"/>
<accession>A0AAN0J7B0</accession>
<organism evidence="2 3">
    <name type="scientific">Amphimedon queenslandica</name>
    <name type="common">Sponge</name>
    <dbReference type="NCBI Taxonomy" id="400682"/>
    <lineage>
        <taxon>Eukaryota</taxon>
        <taxon>Metazoa</taxon>
        <taxon>Porifera</taxon>
        <taxon>Demospongiae</taxon>
        <taxon>Heteroscleromorpha</taxon>
        <taxon>Haplosclerida</taxon>
        <taxon>Niphatidae</taxon>
        <taxon>Amphimedon</taxon>
    </lineage>
</organism>
<name>A0AAN0J7B0_AMPQE</name>
<dbReference type="EnsemblMetazoa" id="XM_019997346.1">
    <property type="protein sequence ID" value="XP_019852905.1"/>
    <property type="gene ID" value="LOC109582583"/>
</dbReference>
<keyword evidence="1" id="KW-1133">Transmembrane helix</keyword>